<dbReference type="EMBL" id="OZ035833">
    <property type="protein sequence ID" value="CAL1573355.1"/>
    <property type="molecule type" value="Genomic_DNA"/>
</dbReference>
<dbReference type="Proteomes" id="UP001497482">
    <property type="component" value="Chromosome 11"/>
</dbReference>
<dbReference type="PROSITE" id="PS51029">
    <property type="entry name" value="MADF"/>
    <property type="match status" value="1"/>
</dbReference>
<evidence type="ECO:0000313" key="4">
    <source>
        <dbReference type="Proteomes" id="UP001497482"/>
    </source>
</evidence>
<dbReference type="InterPro" id="IPR006578">
    <property type="entry name" value="MADF-dom"/>
</dbReference>
<name>A0AAV2J9L3_KNICA</name>
<dbReference type="InterPro" id="IPR039353">
    <property type="entry name" value="TF_Adf1"/>
</dbReference>
<dbReference type="AlphaFoldDB" id="A0AAV2J9L3"/>
<keyword evidence="4" id="KW-1185">Reference proteome</keyword>
<dbReference type="PANTHER" id="PTHR12243:SF67">
    <property type="entry name" value="COREPRESSOR OF PANGOLIN, ISOFORM A-RELATED"/>
    <property type="match status" value="1"/>
</dbReference>
<dbReference type="GO" id="GO:0006357">
    <property type="term" value="P:regulation of transcription by RNA polymerase II"/>
    <property type="evidence" value="ECO:0007669"/>
    <property type="project" value="TreeGrafter"/>
</dbReference>
<feature type="compositionally biased region" description="Acidic residues" evidence="1">
    <location>
        <begin position="68"/>
        <end position="81"/>
    </location>
</feature>
<dbReference type="GO" id="GO:0005634">
    <property type="term" value="C:nucleus"/>
    <property type="evidence" value="ECO:0007669"/>
    <property type="project" value="TreeGrafter"/>
</dbReference>
<feature type="region of interest" description="Disordered" evidence="1">
    <location>
        <begin position="65"/>
        <end position="97"/>
    </location>
</feature>
<protein>
    <recommendedName>
        <fullName evidence="2">MADF domain-containing protein</fullName>
    </recommendedName>
</protein>
<organism evidence="3 4">
    <name type="scientific">Knipowitschia caucasica</name>
    <name type="common">Caucasian dwarf goby</name>
    <name type="synonym">Pomatoschistus caucasicus</name>
    <dbReference type="NCBI Taxonomy" id="637954"/>
    <lineage>
        <taxon>Eukaryota</taxon>
        <taxon>Metazoa</taxon>
        <taxon>Chordata</taxon>
        <taxon>Craniata</taxon>
        <taxon>Vertebrata</taxon>
        <taxon>Euteleostomi</taxon>
        <taxon>Actinopterygii</taxon>
        <taxon>Neopterygii</taxon>
        <taxon>Teleostei</taxon>
        <taxon>Neoteleostei</taxon>
        <taxon>Acanthomorphata</taxon>
        <taxon>Gobiaria</taxon>
        <taxon>Gobiiformes</taxon>
        <taxon>Gobioidei</taxon>
        <taxon>Gobiidae</taxon>
        <taxon>Gobiinae</taxon>
        <taxon>Knipowitschia</taxon>
    </lineage>
</organism>
<evidence type="ECO:0000256" key="1">
    <source>
        <dbReference type="SAM" id="MobiDB-lite"/>
    </source>
</evidence>
<evidence type="ECO:0000259" key="2">
    <source>
        <dbReference type="PROSITE" id="PS51029"/>
    </source>
</evidence>
<gene>
    <name evidence="3" type="ORF">KC01_LOCUS5275</name>
</gene>
<reference evidence="3 4" key="1">
    <citation type="submission" date="2024-04" db="EMBL/GenBank/DDBJ databases">
        <authorList>
            <person name="Waldvogel A.-M."/>
            <person name="Schoenle A."/>
        </authorList>
    </citation>
    <scope>NUCLEOTIDE SEQUENCE [LARGE SCALE GENOMIC DNA]</scope>
</reference>
<accession>A0AAV2J9L3</accession>
<evidence type="ECO:0000313" key="3">
    <source>
        <dbReference type="EMBL" id="CAL1573355.1"/>
    </source>
</evidence>
<dbReference type="Pfam" id="PF10545">
    <property type="entry name" value="MADF_DNA_bdg"/>
    <property type="match status" value="1"/>
</dbReference>
<dbReference type="GO" id="GO:0005667">
    <property type="term" value="C:transcription regulator complex"/>
    <property type="evidence" value="ECO:0007669"/>
    <property type="project" value="TreeGrafter"/>
</dbReference>
<proteinExistence type="predicted"/>
<feature type="domain" description="MADF" evidence="2">
    <location>
        <begin position="1"/>
        <end position="58"/>
    </location>
</feature>
<sequence length="97" mass="11187">MISSMMGVKSEDCKKRWRQLRDSFVRHKKNKLTSGSGGGTTKEWKWEKEISFILLQLSLRSTQASLEGVEEDEDQEEEEPQICDLHTDRVKSPSVSE</sequence>
<dbReference type="PANTHER" id="PTHR12243">
    <property type="entry name" value="MADF DOMAIN TRANSCRIPTION FACTOR"/>
    <property type="match status" value="1"/>
</dbReference>